<gene>
    <name evidence="2" type="ORF">E0E05_09770</name>
</gene>
<dbReference type="GO" id="GO:0090313">
    <property type="term" value="P:regulation of protein targeting to membrane"/>
    <property type="evidence" value="ECO:0007669"/>
    <property type="project" value="TreeGrafter"/>
</dbReference>
<accession>A0A4P6V2N8</accession>
<keyword evidence="1" id="KW-0812">Transmembrane</keyword>
<dbReference type="KEGG" id="rpod:E0E05_09770"/>
<dbReference type="InterPro" id="IPR052894">
    <property type="entry name" value="AsmA-related"/>
</dbReference>
<dbReference type="PANTHER" id="PTHR30441:SF8">
    <property type="entry name" value="DUF748 DOMAIN-CONTAINING PROTEIN"/>
    <property type="match status" value="1"/>
</dbReference>
<feature type="transmembrane region" description="Helical" evidence="1">
    <location>
        <begin position="49"/>
        <end position="73"/>
    </location>
</feature>
<dbReference type="GeneID" id="90767583"/>
<dbReference type="OrthoDB" id="7161641at2"/>
<dbReference type="Proteomes" id="UP000293719">
    <property type="component" value="Chromosome"/>
</dbReference>
<keyword evidence="1" id="KW-0472">Membrane</keyword>
<dbReference type="RefSeq" id="WP_131616540.1">
    <property type="nucleotide sequence ID" value="NZ_CP036532.1"/>
</dbReference>
<keyword evidence="1" id="KW-1133">Transmembrane helix</keyword>
<dbReference type="GO" id="GO:0005886">
    <property type="term" value="C:plasma membrane"/>
    <property type="evidence" value="ECO:0007669"/>
    <property type="project" value="TreeGrafter"/>
</dbReference>
<evidence type="ECO:0000313" key="2">
    <source>
        <dbReference type="EMBL" id="QBK30856.1"/>
    </source>
</evidence>
<dbReference type="AlphaFoldDB" id="A0A4P6V2N8"/>
<reference evidence="2 3" key="1">
    <citation type="journal article" date="2017" name="Int. J. Syst. Evol. Microbiol.">
        <title>Roseitalea porphyridii gen. nov., sp. nov., isolated from a red alga, and reclassification of Hoeflea suaedae Chung et al. 2013 as Pseudohoeflea suaedae gen. nov., comb. nov.</title>
        <authorList>
            <person name="Hyeon J.W."/>
            <person name="Jeong S.E."/>
            <person name="Baek K."/>
            <person name="Jeon C.O."/>
        </authorList>
    </citation>
    <scope>NUCLEOTIDE SEQUENCE [LARGE SCALE GENOMIC DNA]</scope>
    <source>
        <strain evidence="2 3">MA7-20</strain>
    </source>
</reference>
<dbReference type="EMBL" id="CP036532">
    <property type="protein sequence ID" value="QBK30856.1"/>
    <property type="molecule type" value="Genomic_DNA"/>
</dbReference>
<keyword evidence="3" id="KW-1185">Reference proteome</keyword>
<evidence type="ECO:0000256" key="1">
    <source>
        <dbReference type="SAM" id="Phobius"/>
    </source>
</evidence>
<dbReference type="PANTHER" id="PTHR30441">
    <property type="entry name" value="DUF748 DOMAIN-CONTAINING PROTEIN"/>
    <property type="match status" value="1"/>
</dbReference>
<protein>
    <submittedName>
        <fullName evidence="2">Uncharacterized protein</fullName>
    </submittedName>
</protein>
<evidence type="ECO:0000313" key="3">
    <source>
        <dbReference type="Proteomes" id="UP000293719"/>
    </source>
</evidence>
<organism evidence="2 3">
    <name type="scientific">Roseitalea porphyridii</name>
    <dbReference type="NCBI Taxonomy" id="1852022"/>
    <lineage>
        <taxon>Bacteria</taxon>
        <taxon>Pseudomonadati</taxon>
        <taxon>Pseudomonadota</taxon>
        <taxon>Alphaproteobacteria</taxon>
        <taxon>Hyphomicrobiales</taxon>
        <taxon>Ahrensiaceae</taxon>
        <taxon>Roseitalea</taxon>
    </lineage>
</organism>
<proteinExistence type="predicted"/>
<name>A0A4P6V2N8_9HYPH</name>
<sequence length="1147" mass="121255">MNKHDGQFVRFDRKSVQPLHRLPSHRGGRRGPVSAPLLPLIRSRRLRGVFAVTFGALAIVALLAGLLATGVFAGPAQRMAEDTLRRMVPDTLRLELGGTDVRLAFPPSLAIRFSEAALSARDGNAPVAAAERLSVRIDPFSLVGGEPRIAGIALDGALIDLPALRAAAGSSPSEATAPFTLADVPERFDAAFAGVRNWGQVHLHQEDGLTLTVADSEVIVDPNPIASRLGVVSLTARADGTGTAEIDGSVAFDGVVSALAGTLSVPGTAFADGPVQLDIEAEGMPFPWRRLPTLFSDVMTDHEPDAEREPVPSRARIEMVDAGAGGGGDVLRVSLAPRDMRLKLAEGDYVPLSGRFVFDYGFDDQIVTLEPVTWALGRSTFELGARLRDASRNETLSNSPAGAIEFDAIANRGQLAPADSPVGRLRFAARARGVFEPGTRLLNFTDIEMQSDAGGAVAEGQVSFNRVAPSAVFRVDINDMSVAGLKQFWPAPVARAARRWVLENLAGGRVVEGRFDIAEPLRRRVPETGERLAGDSRITLDVEGVRFDIAGDLPPVRDAVGRVEFADETTRMILEAGTVYLPSGRTAQAREGVMIIRPGDEDGLVMADANVSLSGGADALGEIIAYRPISAQSYRDYDPADLSGAVDAQIALTIALNAGTAAPPPEWSVDMTLADAAIAEPVEGRLLSSLDGSISVTPAGAEIDVSGAIDGMPADVAMVMPFGDSPLEASRDITLRLDDETRRSLAPGLAVLLRGPTPVRLEGAGEAFEVEADLGPAELRLPWIGWSKGTGVAATAAFDLLLEDGRATMDDFRLAGGSFAANGTITVGEGGLERVRFGTLRLNEGDDVAVDVRRAGNGYRVDVQGSSLDVRALIRHVRKEMNSTDGSGEGAVPVTVSVDIGTVRGFRGVRMRNVRAELSIREGGLQSLSVTGTGASGMPFSLALEGQGAARRVRIEALDAGELLRFADLYGQVRGGVLNVALSGGQGGRLSGPIRMTDFSIFDEPKLAQLVSSRPEGTNSLRDAVGRDIDTREVVFDLAQGIASFTPNGLTLEQGVVRGPLVGLALQGQVYDPDGLMRITGTFMPAYGLNSLFAEIPILGLVLGNGRDRGLIGVTFKLEGSFERPQITVNPLSLIAPGVFRSIFEFR</sequence>